<name>A0A1Q5PCC9_9BACT</name>
<dbReference type="EMBL" id="LVWA01000005">
    <property type="protein sequence ID" value="OKL39853.1"/>
    <property type="molecule type" value="Genomic_DNA"/>
</dbReference>
<dbReference type="AlphaFoldDB" id="A0A1Q5PCC9"/>
<dbReference type="RefSeq" id="WP_073851959.1">
    <property type="nucleotide sequence ID" value="NZ_LVWA01000005.1"/>
</dbReference>
<feature type="chain" id="PRO_5012614949" description="PorT family protein" evidence="1">
    <location>
        <begin position="20"/>
        <end position="417"/>
    </location>
</feature>
<accession>A0A1Q5PCC9</accession>
<dbReference type="InterPro" id="IPR011250">
    <property type="entry name" value="OMP/PagP_B-barrel"/>
</dbReference>
<comment type="caution">
    <text evidence="2">The sequence shown here is derived from an EMBL/GenBank/DDBJ whole genome shotgun (WGS) entry which is preliminary data.</text>
</comment>
<keyword evidence="1" id="KW-0732">Signal</keyword>
<evidence type="ECO:0000313" key="2">
    <source>
        <dbReference type="EMBL" id="OKL39853.1"/>
    </source>
</evidence>
<keyword evidence="3" id="KW-1185">Reference proteome</keyword>
<gene>
    <name evidence="2" type="ORF">A3841_15865</name>
</gene>
<evidence type="ECO:0000256" key="1">
    <source>
        <dbReference type="SAM" id="SignalP"/>
    </source>
</evidence>
<evidence type="ECO:0008006" key="4">
    <source>
        <dbReference type="Google" id="ProtNLM"/>
    </source>
</evidence>
<feature type="signal peptide" evidence="1">
    <location>
        <begin position="1"/>
        <end position="19"/>
    </location>
</feature>
<organism evidence="2 3">
    <name type="scientific">Pontibacter flavimaris</name>
    <dbReference type="NCBI Taxonomy" id="1797110"/>
    <lineage>
        <taxon>Bacteria</taxon>
        <taxon>Pseudomonadati</taxon>
        <taxon>Bacteroidota</taxon>
        <taxon>Cytophagia</taxon>
        <taxon>Cytophagales</taxon>
        <taxon>Hymenobacteraceae</taxon>
        <taxon>Pontibacter</taxon>
    </lineage>
</organism>
<dbReference type="SUPFAM" id="SSF56925">
    <property type="entry name" value="OMPA-like"/>
    <property type="match status" value="1"/>
</dbReference>
<dbReference type="STRING" id="1797110.A3841_15865"/>
<protein>
    <recommendedName>
        <fullName evidence="4">PorT family protein</fullName>
    </recommendedName>
</protein>
<dbReference type="OrthoDB" id="952442at2"/>
<reference evidence="2 3" key="1">
    <citation type="submission" date="2016-03" db="EMBL/GenBank/DDBJ databases">
        <title>Genome sequence of Pontibacter sp. nov., of the family cytophagaceae, isolated from marine sediment of the Yellow Sea, China.</title>
        <authorList>
            <person name="Zhang G."/>
            <person name="Zhang R."/>
        </authorList>
    </citation>
    <scope>NUCLEOTIDE SEQUENCE [LARGE SCALE GENOMIC DNA]</scope>
    <source>
        <strain evidence="2 3">S10-8</strain>
    </source>
</reference>
<dbReference type="Proteomes" id="UP000186551">
    <property type="component" value="Unassembled WGS sequence"/>
</dbReference>
<evidence type="ECO:0000313" key="3">
    <source>
        <dbReference type="Proteomes" id="UP000186551"/>
    </source>
</evidence>
<sequence length="417" mass="46790">MKQLYITLTFLFICSLSFAQKSFQPGYIVQHGDTVRGLVDYRGAMRSSVVTTFKQQESAAEQTFTPHDITAYGFDSGQKHFEAFDIPVTAGADTTKERVFLDVLVKGRASVYYYRDSFHKDRYFLKKEAQPLIELIYEEIKLKDLNSGKLYKAEKRDYTNTIAVAFADCEKIRASRYKDLMFTASALADITEAYNQCVGDGAPTQKAGRKKSKLTFAPALTYTSSTFTLKGDEHPVSQGKYKNESVGLGGGITANVTIPRLNEKLSLQADLLYMPFRQTASFNHRNNLGFNYAYDVVFDVDYLKVPVQLMYTYPNGRIRPYVSAGLVNNMAVQVTQQATRTDYYDPDEPRVREQEAFGEGGFRKRTLGITAGAGMSIPFGGKALLLSVRYEANENSSAIHSVSAKARHVYVMLGYRL</sequence>
<proteinExistence type="predicted"/>